<evidence type="ECO:0000313" key="3">
    <source>
        <dbReference type="WBParaSite" id="SMTH1_48580.1"/>
    </source>
</evidence>
<sequence>MWYRPPTSILQPTLSWAFVSSSIQCLFIFPMSISISRRYVFFGLPLLLWPSGSHMRARLVTQLDAFLNVCPIHFQRFFLISSSAVIWFVLLHSKLLLIVSGQRNRSTLRREPLISTCIFWIMAFVILHVSTPYSRTVLTFVLRFLTLVLVDSCFKLQIFFSCKYATHASPIRAFTSASRLVCSSMILPKYVKNFHIFQIFSVNCDSIVACCVVLKNHVTTNFLYWLQFILTCTCVLVMSFMRYCFLNLFNNTCLSILMISLSFYTTVTLSKIHTTNFINIQCTTYFFIFHIYNSVKL</sequence>
<feature type="transmembrane region" description="Helical" evidence="1">
    <location>
        <begin position="112"/>
        <end position="130"/>
    </location>
</feature>
<name>A0AA85BCZ3_9TREM</name>
<protein>
    <submittedName>
        <fullName evidence="3 4">Uncharacterized protein</fullName>
    </submittedName>
</protein>
<feature type="transmembrane region" description="Helical" evidence="1">
    <location>
        <begin position="248"/>
        <end position="265"/>
    </location>
</feature>
<dbReference type="AlphaFoldDB" id="A0AA85BCZ3"/>
<evidence type="ECO:0000313" key="4">
    <source>
        <dbReference type="WBParaSite" id="SMTH1_48580.2"/>
    </source>
</evidence>
<feature type="transmembrane region" description="Helical" evidence="1">
    <location>
        <begin position="222"/>
        <end position="241"/>
    </location>
</feature>
<evidence type="ECO:0000256" key="1">
    <source>
        <dbReference type="SAM" id="Phobius"/>
    </source>
</evidence>
<feature type="transmembrane region" description="Helical" evidence="1">
    <location>
        <begin position="14"/>
        <end position="32"/>
    </location>
</feature>
<feature type="transmembrane region" description="Helical" evidence="1">
    <location>
        <begin position="77"/>
        <end position="100"/>
    </location>
</feature>
<dbReference type="WBParaSite" id="SMTH1_48580.2">
    <property type="protein sequence ID" value="SMTH1_48580.2"/>
    <property type="gene ID" value="SMTH1_48580"/>
</dbReference>
<keyword evidence="1" id="KW-0812">Transmembrane</keyword>
<feature type="transmembrane region" description="Helical" evidence="1">
    <location>
        <begin position="277"/>
        <end position="295"/>
    </location>
</feature>
<organism evidence="2 4">
    <name type="scientific">Schistosoma mattheei</name>
    <dbReference type="NCBI Taxonomy" id="31246"/>
    <lineage>
        <taxon>Eukaryota</taxon>
        <taxon>Metazoa</taxon>
        <taxon>Spiralia</taxon>
        <taxon>Lophotrochozoa</taxon>
        <taxon>Platyhelminthes</taxon>
        <taxon>Trematoda</taxon>
        <taxon>Digenea</taxon>
        <taxon>Strigeidida</taxon>
        <taxon>Schistosomatoidea</taxon>
        <taxon>Schistosomatidae</taxon>
        <taxon>Schistosoma</taxon>
    </lineage>
</organism>
<accession>A0AA85BCZ3</accession>
<evidence type="ECO:0000313" key="2">
    <source>
        <dbReference type="Proteomes" id="UP000050791"/>
    </source>
</evidence>
<keyword evidence="1" id="KW-1133">Transmembrane helix</keyword>
<dbReference type="WBParaSite" id="SMTH1_48580.1">
    <property type="protein sequence ID" value="SMTH1_48580.1"/>
    <property type="gene ID" value="SMTH1_48580"/>
</dbReference>
<reference evidence="3 4" key="1">
    <citation type="submission" date="2023-11" db="UniProtKB">
        <authorList>
            <consortium name="WormBaseParasite"/>
        </authorList>
    </citation>
    <scope>IDENTIFICATION</scope>
</reference>
<proteinExistence type="predicted"/>
<dbReference type="Proteomes" id="UP000050791">
    <property type="component" value="Unassembled WGS sequence"/>
</dbReference>
<keyword evidence="1" id="KW-0472">Membrane</keyword>